<keyword evidence="3" id="KW-1185">Reference proteome</keyword>
<protein>
    <recommendedName>
        <fullName evidence="1">GH29D-like beta-sandwich domain-containing protein</fullName>
    </recommendedName>
</protein>
<reference evidence="2 3" key="1">
    <citation type="submission" date="2018-06" db="EMBL/GenBank/DDBJ databases">
        <title>Echinicola strongylocentroti sp. nov., isolated from a sea urchin Strongylocentrotus intermedius.</title>
        <authorList>
            <person name="Bae S.S."/>
        </authorList>
    </citation>
    <scope>NUCLEOTIDE SEQUENCE [LARGE SCALE GENOMIC DNA]</scope>
    <source>
        <strain evidence="2 3">MEBiC08714</strain>
    </source>
</reference>
<dbReference type="EMBL" id="CP030041">
    <property type="protein sequence ID" value="AWW32775.1"/>
    <property type="molecule type" value="Genomic_DNA"/>
</dbReference>
<dbReference type="Proteomes" id="UP000248688">
    <property type="component" value="Chromosome"/>
</dbReference>
<accession>A0A2Z4IPF3</accession>
<evidence type="ECO:0000313" key="3">
    <source>
        <dbReference type="Proteomes" id="UP000248688"/>
    </source>
</evidence>
<dbReference type="OrthoDB" id="9808066at2"/>
<dbReference type="SUPFAM" id="SSF51126">
    <property type="entry name" value="Pectin lyase-like"/>
    <property type="match status" value="1"/>
</dbReference>
<proteinExistence type="predicted"/>
<evidence type="ECO:0000259" key="1">
    <source>
        <dbReference type="Pfam" id="PF13290"/>
    </source>
</evidence>
<dbReference type="SUPFAM" id="SSF50156">
    <property type="entry name" value="PDZ domain-like"/>
    <property type="match status" value="1"/>
</dbReference>
<dbReference type="InterPro" id="IPR011050">
    <property type="entry name" value="Pectin_lyase_fold/virulence"/>
</dbReference>
<dbReference type="InterPro" id="IPR012334">
    <property type="entry name" value="Pectin_lyas_fold"/>
</dbReference>
<dbReference type="RefSeq" id="WP_112786147.1">
    <property type="nucleotide sequence ID" value="NZ_CP030041.1"/>
</dbReference>
<dbReference type="InterPro" id="IPR006626">
    <property type="entry name" value="PbH1"/>
</dbReference>
<dbReference type="SMART" id="SM00710">
    <property type="entry name" value="PbH1"/>
    <property type="match status" value="5"/>
</dbReference>
<dbReference type="Gene3D" id="2.30.42.10">
    <property type="match status" value="1"/>
</dbReference>
<organism evidence="2 3">
    <name type="scientific">Echinicola strongylocentroti</name>
    <dbReference type="NCBI Taxonomy" id="1795355"/>
    <lineage>
        <taxon>Bacteria</taxon>
        <taxon>Pseudomonadati</taxon>
        <taxon>Bacteroidota</taxon>
        <taxon>Cytophagia</taxon>
        <taxon>Cytophagales</taxon>
        <taxon>Cyclobacteriaceae</taxon>
        <taxon>Echinicola</taxon>
    </lineage>
</organism>
<evidence type="ECO:0000313" key="2">
    <source>
        <dbReference type="EMBL" id="AWW32775.1"/>
    </source>
</evidence>
<dbReference type="InterPro" id="IPR059177">
    <property type="entry name" value="GH29D-like_dom"/>
</dbReference>
<dbReference type="AlphaFoldDB" id="A0A2Z4IPF3"/>
<dbReference type="InterPro" id="IPR036034">
    <property type="entry name" value="PDZ_sf"/>
</dbReference>
<dbReference type="Gene3D" id="2.160.20.10">
    <property type="entry name" value="Single-stranded right-handed beta-helix, Pectin lyase-like"/>
    <property type="match status" value="2"/>
</dbReference>
<feature type="domain" description="GH29D-like beta-sandwich" evidence="1">
    <location>
        <begin position="748"/>
        <end position="808"/>
    </location>
</feature>
<dbReference type="PANTHER" id="PTHR36453">
    <property type="entry name" value="SECRETED PROTEIN-RELATED"/>
    <property type="match status" value="1"/>
</dbReference>
<dbReference type="PANTHER" id="PTHR36453:SF1">
    <property type="entry name" value="RIGHT HANDED BETA HELIX DOMAIN-CONTAINING PROTEIN"/>
    <property type="match status" value="1"/>
</dbReference>
<sequence length="947" mass="107010">MKISGFHYLNLLIVFTFLQQAVVANPLGFSDERVKEIYVSPLGDDDGAGTKNDPFATFDRALRETKAYAGKQAVTVWFSEGTYYLEETIRIGSEYSGTDSNPVTFAASPGAKVTIKGSQRLDNLQWAAYKEGIYVTSIPSDLEEVDQLFVNGNRQVRARFPNYDDQNPLRGGEGYIQVTGGMNERYDEWFSYDPETFTEKEWAHPETGIVHAFQSHNWGNMQYAIKEVDRSSNKVYLGEGGWQLQRKYGIGGKGSKSSWYFIENIFEELDDPGEWYVDHEENLLYYYPPAGVNLSEAMVEVPVVNDLIQLMGSPSSPVRHIQFKGFRFTQSNYTFMDEYEPLARGDWAIHRGGAVFMEGAEHCLVEDCAFEYLGGNGVFMSAYNRENVVRGCQFVHLGESAVCFVGDPSSVRFYQTWDDSELLGKDWVKMREGMDMEPGPKTPDYPKNCVVENSIMHDFGDVGKQVAGIYISMSFKIRASHNTIYNCPRAGICINDGTWGGHIIEHSDIWETVRETGEHGPFNSWGRERQWRGSRGKDDQFLKELTKLDALENVIVRNNRIANYRKSISAGNWTIDLDDGSSYFEIYNNLNLGSTIKLRDGMARKVYNNITVSAVPLGWHVWPKESEDEIYQNIFVIAGAIPGNEQPTRNFIRPVGLPSDTKWSEHYDRNLYWNYNFPVDFLVTESKDMKAWLAEGYDKNSLVADPQFVDPLNGNYQVSEDSPALALGFENFPMDKFGHQMTRIVPFGGEFEEDIKVELKKDLRAKDGGKVYFTLDGSAPTIHSLEYNGEFILDKNTTVRAQTFDANGLPVGFEMKADFEKVEKVIYPSWLQTLLAGKYQGDVVAADQALVKEVAGATLVNIKDDPDLIDATGGYDYGCYIRSLDEDKGAMWGDAGLEQDWVIQQVNGVTVRNITSLERELAKYHNQDVEVTAARDYSTSTFTVKVP</sequence>
<dbReference type="Pfam" id="PF13290">
    <property type="entry name" value="CHB_HEX_C_1"/>
    <property type="match status" value="1"/>
</dbReference>
<dbReference type="KEGG" id="est:DN752_22980"/>
<gene>
    <name evidence="2" type="ORF">DN752_22980</name>
</gene>
<name>A0A2Z4IPF3_9BACT</name>